<evidence type="ECO:0000256" key="2">
    <source>
        <dbReference type="ARBA" id="ARBA00022859"/>
    </source>
</evidence>
<keyword evidence="2" id="KW-0391">Immunity</keyword>
<dbReference type="GO" id="GO:0002376">
    <property type="term" value="P:immune system process"/>
    <property type="evidence" value="ECO:0007669"/>
    <property type="project" value="UniProtKB-KW"/>
</dbReference>
<reference evidence="6" key="1">
    <citation type="submission" date="2025-08" db="UniProtKB">
        <authorList>
            <consortium name="Ensembl"/>
        </authorList>
    </citation>
    <scope>IDENTIFICATION</scope>
</reference>
<keyword evidence="7" id="KW-1185">Reference proteome</keyword>
<evidence type="ECO:0000256" key="1">
    <source>
        <dbReference type="ARBA" id="ARBA00007553"/>
    </source>
</evidence>
<feature type="domain" description="N-acetylmuramoyl-L-alanine amidase" evidence="4">
    <location>
        <begin position="80"/>
        <end position="217"/>
    </location>
</feature>
<dbReference type="Ensembl" id="ENSCPBT00000003284.1">
    <property type="protein sequence ID" value="ENSCPBP00000002695.1"/>
    <property type="gene ID" value="ENSCPBG00000002141.1"/>
</dbReference>
<dbReference type="GeneTree" id="ENSGT00940000162657"/>
<feature type="domain" description="Peptidoglycan recognition protein family" evidence="5">
    <location>
        <begin position="216"/>
        <end position="356"/>
    </location>
</feature>
<dbReference type="FunFam" id="3.40.80.10:FF:000001">
    <property type="entry name" value="Peptidoglycan recognition protein 1"/>
    <property type="match status" value="2"/>
</dbReference>
<dbReference type="Pfam" id="PF01510">
    <property type="entry name" value="Amidase_2"/>
    <property type="match status" value="2"/>
</dbReference>
<organism evidence="6 7">
    <name type="scientific">Chrysemys picta bellii</name>
    <name type="common">Western painted turtle</name>
    <name type="synonym">Emys bellii</name>
    <dbReference type="NCBI Taxonomy" id="8478"/>
    <lineage>
        <taxon>Eukaryota</taxon>
        <taxon>Metazoa</taxon>
        <taxon>Chordata</taxon>
        <taxon>Craniata</taxon>
        <taxon>Vertebrata</taxon>
        <taxon>Euteleostomi</taxon>
        <taxon>Archelosauria</taxon>
        <taxon>Testudinata</taxon>
        <taxon>Testudines</taxon>
        <taxon>Cryptodira</taxon>
        <taxon>Durocryptodira</taxon>
        <taxon>Testudinoidea</taxon>
        <taxon>Emydidae</taxon>
        <taxon>Chrysemys</taxon>
    </lineage>
</organism>
<feature type="domain" description="N-acetylmuramoyl-L-alanine amidase" evidence="4">
    <location>
        <begin position="228"/>
        <end position="362"/>
    </location>
</feature>
<dbReference type="AlphaFoldDB" id="A0A8C3F3N5"/>
<evidence type="ECO:0000259" key="4">
    <source>
        <dbReference type="SMART" id="SM00644"/>
    </source>
</evidence>
<dbReference type="PANTHER" id="PTHR11022:SF12">
    <property type="entry name" value="PEPTIDOGLYCAN RECOGNITION PROTEIN 3"/>
    <property type="match status" value="1"/>
</dbReference>
<evidence type="ECO:0000259" key="5">
    <source>
        <dbReference type="SMART" id="SM00701"/>
    </source>
</evidence>
<dbReference type="InterPro" id="IPR015510">
    <property type="entry name" value="PGRP"/>
</dbReference>
<evidence type="ECO:0000256" key="3">
    <source>
        <dbReference type="SAM" id="MobiDB-lite"/>
    </source>
</evidence>
<feature type="domain" description="Peptidoglycan recognition protein family" evidence="5">
    <location>
        <begin position="68"/>
        <end position="210"/>
    </location>
</feature>
<evidence type="ECO:0008006" key="8">
    <source>
        <dbReference type="Google" id="ProtNLM"/>
    </source>
</evidence>
<dbReference type="InterPro" id="IPR002502">
    <property type="entry name" value="Amidase_domain"/>
</dbReference>
<sequence length="377" mass="41626">MQRGSELRLCGEGRGKGAGEGESRGRGGVGGSCNNTSWSPAPTKALLAGFMLGMSLPFSPPPHGTGCPRIISRRQWGARPPRNRVPLRTPVPYVIIHHTAGNRCTSQASCSQQVRGIQNYHMDTRRWPDIGYNFLIGEDGRVYEGRGWSSVGAHAYGWNYKSLGFSFLGNFSSRAPNAAALNAAKSLIQCAVSKGFLRRSYTLTGHRNVNPTSCCPRIISRSQWRARTPRSRDRLRTPVPYVIIHHTAGNRCYTQASCSEQVRGIQNYHINKRGWSDIGYNFLIGEDGRVYEGRGWSTMGAHAKNWNSKSLGFSFLGTFTIPNAAALNAARSLIQCAISKGFLSRSYTLKGHRNVSPTSCPGNDLYRVISRWARFKP</sequence>
<dbReference type="SUPFAM" id="SSF55846">
    <property type="entry name" value="N-acetylmuramoyl-L-alanine amidase-like"/>
    <property type="match status" value="2"/>
</dbReference>
<accession>A0A8C3F3N5</accession>
<dbReference type="Proteomes" id="UP000694380">
    <property type="component" value="Unplaced"/>
</dbReference>
<dbReference type="Gene3D" id="3.40.80.10">
    <property type="entry name" value="Peptidoglycan recognition protein-like"/>
    <property type="match status" value="2"/>
</dbReference>
<dbReference type="PANTHER" id="PTHR11022">
    <property type="entry name" value="PEPTIDOGLYCAN RECOGNITION PROTEIN"/>
    <property type="match status" value="1"/>
</dbReference>
<comment type="similarity">
    <text evidence="1">Belongs to the N-acetylmuramoyl-L-alanine amidase 2 family.</text>
</comment>
<evidence type="ECO:0000313" key="6">
    <source>
        <dbReference type="Ensembl" id="ENSCPBP00000002695.1"/>
    </source>
</evidence>
<proteinExistence type="inferred from homology"/>
<dbReference type="SMART" id="SM00701">
    <property type="entry name" value="PGRP"/>
    <property type="match status" value="2"/>
</dbReference>
<evidence type="ECO:0000313" key="7">
    <source>
        <dbReference type="Proteomes" id="UP000694380"/>
    </source>
</evidence>
<feature type="compositionally biased region" description="Basic and acidic residues" evidence="3">
    <location>
        <begin position="1"/>
        <end position="25"/>
    </location>
</feature>
<dbReference type="GO" id="GO:0009253">
    <property type="term" value="P:peptidoglycan catabolic process"/>
    <property type="evidence" value="ECO:0007669"/>
    <property type="project" value="InterPro"/>
</dbReference>
<dbReference type="CDD" id="cd06583">
    <property type="entry name" value="PGRP"/>
    <property type="match status" value="2"/>
</dbReference>
<dbReference type="SMART" id="SM00644">
    <property type="entry name" value="Ami_2"/>
    <property type="match status" value="2"/>
</dbReference>
<name>A0A8C3F3N5_CHRPI</name>
<protein>
    <recommendedName>
        <fullName evidence="8">Peptidoglycan recognition protein 1</fullName>
    </recommendedName>
</protein>
<dbReference type="GO" id="GO:0008270">
    <property type="term" value="F:zinc ion binding"/>
    <property type="evidence" value="ECO:0007669"/>
    <property type="project" value="InterPro"/>
</dbReference>
<dbReference type="InterPro" id="IPR036505">
    <property type="entry name" value="Amidase/PGRP_sf"/>
</dbReference>
<dbReference type="GO" id="GO:0008745">
    <property type="term" value="F:N-acetylmuramoyl-L-alanine amidase activity"/>
    <property type="evidence" value="ECO:0007669"/>
    <property type="project" value="InterPro"/>
</dbReference>
<reference evidence="6" key="2">
    <citation type="submission" date="2025-09" db="UniProtKB">
        <authorList>
            <consortium name="Ensembl"/>
        </authorList>
    </citation>
    <scope>IDENTIFICATION</scope>
</reference>
<feature type="region of interest" description="Disordered" evidence="3">
    <location>
        <begin position="1"/>
        <end position="36"/>
    </location>
</feature>
<dbReference type="InterPro" id="IPR006619">
    <property type="entry name" value="PGRP_domain_met/bac"/>
</dbReference>